<dbReference type="InterPro" id="IPR052574">
    <property type="entry name" value="CDIRP"/>
</dbReference>
<dbReference type="SUPFAM" id="SSF48726">
    <property type="entry name" value="Immunoglobulin"/>
    <property type="match status" value="1"/>
</dbReference>
<dbReference type="SUPFAM" id="SSF52047">
    <property type="entry name" value="RNI-like"/>
    <property type="match status" value="1"/>
</dbReference>
<dbReference type="OrthoDB" id="9765926at2"/>
<accession>A0A098LWF7</accession>
<dbReference type="InterPro" id="IPR036179">
    <property type="entry name" value="Ig-like_dom_sf"/>
</dbReference>
<sequence length="1593" mass="171688">MKLIYTLVVSLFSMYCIFAQTTPIPDSNFEQELIDQGIDSNGLNGNILNVDAQAITALTLGRTDIADITGINAFVNITTLDLGTNPVVNVSPTNLIQLVSFRSDDNSGLLNVDFSQNSLLETVFIHGPFPGTPPPITTIDLSQNLNLVSFTGDFLDNVNTIIFPVTSTLTNIDVRYLSDPTFDLSLLSGLEDLRIGGWRGNVNITLPNVYTSLRRLRISSIDIPTIDISNYINLENIYFWGTYVENLLLPTSTTLTDIFIILHDIQNPLDFSVLPNLEDLSITSNRTTPLVVDVTQNPVLRDIDLSRNDMNALDVTQNSILRELRVDNNNLTVLDVTQNPLLYRLDASNNQLPSIDLTQNTVLEYLNLSNNVIPTLDVTQNVALRSINISFNLFTGSGLDLTQNLDLSSLDISHNQIASLNITQNADLTSFNLSFNIFPGNDILNQFATLTANRGRLLGRLIANNNLLSGPIPDFYGLYDPTIQTRRFELFINENRFHFGDFESQHLGLVNLTTTMSIGPSPDVVIRNYWYAPQDKVNNIENFNRNAGDNITLTTTVRGAQNHYVWFKDGIAIPGAPDSPNLILTDISSCDAGVYHCEIRSDLVSFENGNPPGTDGKNLLLLRNDITLNVNSPAESCVSLTSPTNGSTGVALNEVLTWTENLGACGYYLNVGTTPGGTDILNNVQVENTNSYTFGSNLPPNQQVYVTITPYFASGNVLNCTEEVFTTGTNINPITCTTLNTPIDGASNVAVDTNISWNAISGATGYNLTLATTSGGIDILDNVDVGNITTYNPPLNFPQGTTIYVTVTPYDGSGNATGCTEERFTVESLLPNCTTLSLPVNGATGISISSDVSWNAVTNATGYFISIGITSGGTDIVNNQDVGNATTYNTVSDFPDDTDIFVTITPYNTAGSALGCSEESFRTETVIPLCTTLTLPVNGATGISISSDVSWNAVTNATGYFISIGTTSGGTDIVNNQDVGNATTYNPVSDFPDDTDIFVTITPYNTAGSALGCSEESFRTETVIPNCTTLSLPVNGATGISISSDVSWNAVTNATGYFISIGTTSGGTDILNNQDVGNTTTYNPAIDLPDYTEIFVTITPYNTAGNALGCSEESFRTETVIPNCTTLSSPLDGATNVSITSGISWNAVTNATGYFISIGTTSGGTDIVNNQDVGNATTYNPVSDFPDDTDIFVTITPYNTAGNALGCSEESFRTETVIPNCTTLSLPVNGASGISISSDVSWNAVTSATGYFISIGITSDGTDIVNNQDVGNVTAYNPASDFPDDTEIFVTITPYNTAGSSLGCSEESFRTEVLIPICTRLTNPINGATNIALDAGISWNTIANATGYYVSIGTFSGGTDIANMLDVGNVTSFNPTLNFPDESDIFVTVIPYNSAGNATSCQEERFTTQAIIPVCTVITLPLTGAQDVPVDTNITWGFINNADGYRITIGTSSGSFDIENNLDVGRLNSYTPTNNFPDNATIYIKIIPYNSAGEALNCDEFSFTTENRVVVVPRFFTPNNDGFNDIWRVSDPRKEIKRIFIYDRYGKLLKTLADASVGWDGYISGKLLPTSDYWCVIEFYDKAPIRKHFTLKR</sequence>
<keyword evidence="3" id="KW-0732">Signal</keyword>
<name>A0A098LWF7_9FLAO</name>
<dbReference type="InterPro" id="IPR032675">
    <property type="entry name" value="LRR_dom_sf"/>
</dbReference>
<feature type="chain" id="PRO_5001945387" description="Ig-like domain-containing protein" evidence="3">
    <location>
        <begin position="22"/>
        <end position="1593"/>
    </location>
</feature>
<feature type="domain" description="Ig-like" evidence="4">
    <location>
        <begin position="522"/>
        <end position="607"/>
    </location>
</feature>
<gene>
    <name evidence="5" type="ORF">JCM19538_478</name>
</gene>
<protein>
    <recommendedName>
        <fullName evidence="4">Ig-like domain-containing protein</fullName>
    </recommendedName>
</protein>
<evidence type="ECO:0000256" key="1">
    <source>
        <dbReference type="ARBA" id="ARBA00022614"/>
    </source>
</evidence>
<dbReference type="Gene3D" id="2.60.40.10">
    <property type="entry name" value="Immunoglobulins"/>
    <property type="match status" value="7"/>
</dbReference>
<evidence type="ECO:0000259" key="4">
    <source>
        <dbReference type="PROSITE" id="PS50835"/>
    </source>
</evidence>
<keyword evidence="2" id="KW-0677">Repeat</keyword>
<organism evidence="5 6">
    <name type="scientific">Jejuia pallidilutea</name>
    <dbReference type="NCBI Taxonomy" id="504487"/>
    <lineage>
        <taxon>Bacteria</taxon>
        <taxon>Pseudomonadati</taxon>
        <taxon>Bacteroidota</taxon>
        <taxon>Flavobacteriia</taxon>
        <taxon>Flavobacteriales</taxon>
        <taxon>Flavobacteriaceae</taxon>
        <taxon>Jejuia</taxon>
    </lineage>
</organism>
<comment type="caution">
    <text evidence="5">The sequence shown here is derived from an EMBL/GenBank/DDBJ whole genome shotgun (WGS) entry which is preliminary data.</text>
</comment>
<dbReference type="RefSeq" id="WP_081965631.1">
    <property type="nucleotide sequence ID" value="NZ_BBNY01000076.1"/>
</dbReference>
<dbReference type="InterPro" id="IPR007110">
    <property type="entry name" value="Ig-like_dom"/>
</dbReference>
<keyword evidence="1" id="KW-0433">Leucine-rich repeat</keyword>
<dbReference type="Proteomes" id="UP000030184">
    <property type="component" value="Unassembled WGS sequence"/>
</dbReference>
<dbReference type="PANTHER" id="PTHR47566:SF1">
    <property type="entry name" value="PROTEIN NUD1"/>
    <property type="match status" value="1"/>
</dbReference>
<dbReference type="InterPro" id="IPR013783">
    <property type="entry name" value="Ig-like_fold"/>
</dbReference>
<dbReference type="Pfam" id="PF13585">
    <property type="entry name" value="CHU_C"/>
    <property type="match status" value="1"/>
</dbReference>
<keyword evidence="6" id="KW-1185">Reference proteome</keyword>
<evidence type="ECO:0000256" key="3">
    <source>
        <dbReference type="SAM" id="SignalP"/>
    </source>
</evidence>
<dbReference type="GO" id="GO:0035591">
    <property type="term" value="F:signaling adaptor activity"/>
    <property type="evidence" value="ECO:0007669"/>
    <property type="project" value="TreeGrafter"/>
</dbReference>
<reference evidence="6" key="1">
    <citation type="journal article" date="2014" name="Genome Announc.">
        <title>Draft Genome Sequence of Marine Flavobacterium Jejuia pallidilutea Strain 11shimoA1 and Pigmentation Mutants.</title>
        <authorList>
            <person name="Takatani N."/>
            <person name="Nakanishi M."/>
            <person name="Meirelles P."/>
            <person name="Mino S."/>
            <person name="Suda W."/>
            <person name="Oshima K."/>
            <person name="Hattori M."/>
            <person name="Ohkuma M."/>
            <person name="Hosokawa M."/>
            <person name="Miyashita K."/>
            <person name="Thompson F.L."/>
            <person name="Niwa A."/>
            <person name="Sawabe T."/>
            <person name="Sawabe T."/>
        </authorList>
    </citation>
    <scope>NUCLEOTIDE SEQUENCE [LARGE SCALE GENOMIC DNA]</scope>
    <source>
        <strain evidence="6">JCM 19538</strain>
    </source>
</reference>
<dbReference type="PROSITE" id="PS50835">
    <property type="entry name" value="IG_LIKE"/>
    <property type="match status" value="1"/>
</dbReference>
<dbReference type="Gene3D" id="3.80.10.10">
    <property type="entry name" value="Ribonuclease Inhibitor"/>
    <property type="match status" value="2"/>
</dbReference>
<evidence type="ECO:0000256" key="2">
    <source>
        <dbReference type="ARBA" id="ARBA00022737"/>
    </source>
</evidence>
<evidence type="ECO:0000313" key="5">
    <source>
        <dbReference type="EMBL" id="GAL90713.1"/>
    </source>
</evidence>
<dbReference type="EMBL" id="BBNY01000076">
    <property type="protein sequence ID" value="GAL90713.1"/>
    <property type="molecule type" value="Genomic_DNA"/>
</dbReference>
<proteinExistence type="predicted"/>
<dbReference type="InterPro" id="IPR026341">
    <property type="entry name" value="T9SS_type_B"/>
</dbReference>
<dbReference type="PANTHER" id="PTHR47566">
    <property type="match status" value="1"/>
</dbReference>
<evidence type="ECO:0000313" key="6">
    <source>
        <dbReference type="Proteomes" id="UP000030184"/>
    </source>
</evidence>
<dbReference type="NCBIfam" id="TIGR04131">
    <property type="entry name" value="Bac_Flav_CTERM"/>
    <property type="match status" value="1"/>
</dbReference>
<feature type="signal peptide" evidence="3">
    <location>
        <begin position="1"/>
        <end position="21"/>
    </location>
</feature>